<keyword evidence="2" id="KW-1185">Reference proteome</keyword>
<gene>
    <name evidence="1" type="ORF">PHYBLDRAFT_73845</name>
</gene>
<protein>
    <recommendedName>
        <fullName evidence="3">Ndc10 domain-containing protein</fullName>
    </recommendedName>
</protein>
<dbReference type="VEuPathDB" id="FungiDB:PHYBLDRAFT_73845"/>
<evidence type="ECO:0000313" key="2">
    <source>
        <dbReference type="Proteomes" id="UP000077315"/>
    </source>
</evidence>
<reference evidence="2" key="1">
    <citation type="submission" date="2015-06" db="EMBL/GenBank/DDBJ databases">
        <title>Expansion of signal transduction pathways in fungi by whole-genome duplication.</title>
        <authorList>
            <consortium name="DOE Joint Genome Institute"/>
            <person name="Corrochano L.M."/>
            <person name="Kuo A."/>
            <person name="Marcet-Houben M."/>
            <person name="Polaino S."/>
            <person name="Salamov A."/>
            <person name="Villalobos J.M."/>
            <person name="Alvarez M.I."/>
            <person name="Avalos J."/>
            <person name="Benito E.P."/>
            <person name="Benoit I."/>
            <person name="Burger G."/>
            <person name="Camino L.P."/>
            <person name="Canovas D."/>
            <person name="Cerda-Olmedo E."/>
            <person name="Cheng J.-F."/>
            <person name="Dominguez A."/>
            <person name="Elias M."/>
            <person name="Eslava A.P."/>
            <person name="Glaser F."/>
            <person name="Grimwood J."/>
            <person name="Gutierrez G."/>
            <person name="Heitman J."/>
            <person name="Henrissat B."/>
            <person name="Iturriaga E.A."/>
            <person name="Lang B.F."/>
            <person name="Lavin J.L."/>
            <person name="Lee S."/>
            <person name="Li W."/>
            <person name="Lindquist E."/>
            <person name="Lopez-Garcia S."/>
            <person name="Luque E.M."/>
            <person name="Marcos A.T."/>
            <person name="Martin J."/>
            <person name="McCluskey K."/>
            <person name="Medina H.R."/>
            <person name="Miralles-Duran A."/>
            <person name="Miyazaki A."/>
            <person name="Munoz-Torres E."/>
            <person name="Oguiza J.A."/>
            <person name="Ohm R."/>
            <person name="Olmedo M."/>
            <person name="Orejas M."/>
            <person name="Ortiz-Castellanos L."/>
            <person name="Pisabarro A.G."/>
            <person name="Rodriguez-Romero J."/>
            <person name="Ruiz-Herrera J."/>
            <person name="Ruiz-Vazquez R."/>
            <person name="Sanz C."/>
            <person name="Schackwitz W."/>
            <person name="Schmutz J."/>
            <person name="Shahriari M."/>
            <person name="Shelest E."/>
            <person name="Silva-Franco F."/>
            <person name="Soanes D."/>
            <person name="Syed K."/>
            <person name="Tagua V.G."/>
            <person name="Talbot N.J."/>
            <person name="Thon M."/>
            <person name="De vries R.P."/>
            <person name="Wiebenga A."/>
            <person name="Yadav J.S."/>
            <person name="Braun E.L."/>
            <person name="Baker S."/>
            <person name="Garre V."/>
            <person name="Horwitz B."/>
            <person name="Torres-Martinez S."/>
            <person name="Idnurm A."/>
            <person name="Herrera-Estrella A."/>
            <person name="Gabaldon T."/>
            <person name="Grigoriev I.V."/>
        </authorList>
    </citation>
    <scope>NUCLEOTIDE SEQUENCE [LARGE SCALE GENOMIC DNA]</scope>
    <source>
        <strain evidence="2">NRRL 1555(-)</strain>
    </source>
</reference>
<proteinExistence type="predicted"/>
<evidence type="ECO:0000313" key="1">
    <source>
        <dbReference type="EMBL" id="OAD67637.1"/>
    </source>
</evidence>
<dbReference type="InParanoid" id="A0A167KAW1"/>
<dbReference type="STRING" id="763407.A0A167KAW1"/>
<dbReference type="GeneID" id="29003835"/>
<dbReference type="EMBL" id="KV440998">
    <property type="protein sequence ID" value="OAD67637.1"/>
    <property type="molecule type" value="Genomic_DNA"/>
</dbReference>
<organism evidence="1 2">
    <name type="scientific">Phycomyces blakesleeanus (strain ATCC 8743b / DSM 1359 / FGSC 10004 / NBRC 33097 / NRRL 1555)</name>
    <dbReference type="NCBI Taxonomy" id="763407"/>
    <lineage>
        <taxon>Eukaryota</taxon>
        <taxon>Fungi</taxon>
        <taxon>Fungi incertae sedis</taxon>
        <taxon>Mucoromycota</taxon>
        <taxon>Mucoromycotina</taxon>
        <taxon>Mucoromycetes</taxon>
        <taxon>Mucorales</taxon>
        <taxon>Phycomycetaceae</taxon>
        <taxon>Phycomyces</taxon>
    </lineage>
</organism>
<dbReference type="OrthoDB" id="2281860at2759"/>
<dbReference type="AlphaFoldDB" id="A0A167KAW1"/>
<name>A0A167KAW1_PHYB8</name>
<dbReference type="RefSeq" id="XP_018285677.1">
    <property type="nucleotide sequence ID" value="XM_018442929.1"/>
</dbReference>
<sequence length="163" mass="18995">MVCDRKFKRNDDDTSVPLGRELIQAYVKAITDIYYQQIALDLNKNPHPRGPIARQFLDTNTKKKTKCKRVEYEDRGKNTLNDRYTKNELLLLSQYFFEQDSTVGVRNHLCFLMSHAMLLRSETVLGTQYPNLFKMELEDQDVSPCVALVATIIYGKINKDRKI</sequence>
<dbReference type="Proteomes" id="UP000077315">
    <property type="component" value="Unassembled WGS sequence"/>
</dbReference>
<accession>A0A167KAW1</accession>
<evidence type="ECO:0008006" key="3">
    <source>
        <dbReference type="Google" id="ProtNLM"/>
    </source>
</evidence>